<evidence type="ECO:0000313" key="2">
    <source>
        <dbReference type="Proteomes" id="UP001151088"/>
    </source>
</evidence>
<dbReference type="SUPFAM" id="SSF54637">
    <property type="entry name" value="Thioesterase/thiol ester dehydrase-isomerase"/>
    <property type="match status" value="1"/>
</dbReference>
<keyword evidence="2" id="KW-1185">Reference proteome</keyword>
<sequence length="159" mass="17622">MAEPVYFESVAVGDDIPVLAKGPMTTAHIIRWSAAMENWHKIHYDWRYATGHDGLPDVLVNGSWKQHVLAQLLVDWAGETGWLWKMNFQYRGMNIPGDTLTAWGRVTGTRRRADYGVVELEIGLKDQNGREGSPGTASVVLPLKGGPGVPYPFDPAVLH</sequence>
<name>A0A9X2PBN2_9HYPH</name>
<gene>
    <name evidence="1" type="ORF">NVS89_11225</name>
</gene>
<dbReference type="Proteomes" id="UP001151088">
    <property type="component" value="Unassembled WGS sequence"/>
</dbReference>
<dbReference type="Gene3D" id="3.10.129.10">
    <property type="entry name" value="Hotdog Thioesterase"/>
    <property type="match status" value="1"/>
</dbReference>
<proteinExistence type="predicted"/>
<dbReference type="RefSeq" id="WP_258732837.1">
    <property type="nucleotide sequence ID" value="NZ_JANTHZ010000004.1"/>
</dbReference>
<comment type="caution">
    <text evidence="1">The sequence shown here is derived from an EMBL/GenBank/DDBJ whole genome shotgun (WGS) entry which is preliminary data.</text>
</comment>
<reference evidence="1" key="1">
    <citation type="submission" date="2022-08" db="EMBL/GenBank/DDBJ databases">
        <authorList>
            <person name="Li F."/>
        </authorList>
    </citation>
    <scope>NUCLEOTIDE SEQUENCE</scope>
    <source>
        <strain evidence="1">MQZ15Z-1</strain>
    </source>
</reference>
<dbReference type="AlphaFoldDB" id="A0A9X2PBN2"/>
<organism evidence="1 2">
    <name type="scientific">Ancylobacter mangrovi</name>
    <dbReference type="NCBI Taxonomy" id="2972472"/>
    <lineage>
        <taxon>Bacteria</taxon>
        <taxon>Pseudomonadati</taxon>
        <taxon>Pseudomonadota</taxon>
        <taxon>Alphaproteobacteria</taxon>
        <taxon>Hyphomicrobiales</taxon>
        <taxon>Xanthobacteraceae</taxon>
        <taxon>Ancylobacter</taxon>
    </lineage>
</organism>
<evidence type="ECO:0000313" key="1">
    <source>
        <dbReference type="EMBL" id="MCS0495671.1"/>
    </source>
</evidence>
<protein>
    <submittedName>
        <fullName evidence="1">Acyl dehydratase</fullName>
    </submittedName>
</protein>
<accession>A0A9X2PBN2</accession>
<dbReference type="InterPro" id="IPR029069">
    <property type="entry name" value="HotDog_dom_sf"/>
</dbReference>
<dbReference type="EMBL" id="JANTHZ010000004">
    <property type="protein sequence ID" value="MCS0495671.1"/>
    <property type="molecule type" value="Genomic_DNA"/>
</dbReference>